<comment type="similarity">
    <text evidence="1 5">Belongs to the MreC family.</text>
</comment>
<keyword evidence="8" id="KW-1185">Reference proteome</keyword>
<dbReference type="AlphaFoldDB" id="A0A934R6F9"/>
<name>A0A934R6F9_9BACT</name>
<reference evidence="7" key="1">
    <citation type="submission" date="2021-01" db="EMBL/GenBank/DDBJ databases">
        <title>Modified the classification status of verrucomicrobia.</title>
        <authorList>
            <person name="Feng X."/>
        </authorList>
    </citation>
    <scope>NUCLEOTIDE SEQUENCE</scope>
    <source>
        <strain evidence="7">JCM 18052</strain>
    </source>
</reference>
<dbReference type="PIRSF" id="PIRSF038471">
    <property type="entry name" value="MreC"/>
    <property type="match status" value="1"/>
</dbReference>
<evidence type="ECO:0000313" key="7">
    <source>
        <dbReference type="EMBL" id="MBK1817857.1"/>
    </source>
</evidence>
<dbReference type="Gene3D" id="2.40.10.340">
    <property type="entry name" value="Rod shape-determining protein MreC, domain 1"/>
    <property type="match status" value="1"/>
</dbReference>
<proteinExistence type="inferred from homology"/>
<organism evidence="7 8">
    <name type="scientific">Luteolibacter yonseiensis</name>
    <dbReference type="NCBI Taxonomy" id="1144680"/>
    <lineage>
        <taxon>Bacteria</taxon>
        <taxon>Pseudomonadati</taxon>
        <taxon>Verrucomicrobiota</taxon>
        <taxon>Verrucomicrobiia</taxon>
        <taxon>Verrucomicrobiales</taxon>
        <taxon>Verrucomicrobiaceae</taxon>
        <taxon>Luteolibacter</taxon>
    </lineage>
</organism>
<evidence type="ECO:0000256" key="2">
    <source>
        <dbReference type="ARBA" id="ARBA00013855"/>
    </source>
</evidence>
<dbReference type="RefSeq" id="WP_200352785.1">
    <property type="nucleotide sequence ID" value="NZ_BAABHZ010000001.1"/>
</dbReference>
<dbReference type="InterPro" id="IPR007221">
    <property type="entry name" value="MreC"/>
</dbReference>
<evidence type="ECO:0000256" key="5">
    <source>
        <dbReference type="PIRNR" id="PIRNR038471"/>
    </source>
</evidence>
<dbReference type="InterPro" id="IPR055342">
    <property type="entry name" value="MreC_beta-barrel_core"/>
</dbReference>
<dbReference type="Proteomes" id="UP000600139">
    <property type="component" value="Unassembled WGS sequence"/>
</dbReference>
<evidence type="ECO:0000313" key="8">
    <source>
        <dbReference type="Proteomes" id="UP000600139"/>
    </source>
</evidence>
<gene>
    <name evidence="7" type="ORF">JIN84_19710</name>
</gene>
<feature type="domain" description="Rod shape-determining protein MreC beta-barrel core" evidence="6">
    <location>
        <begin position="115"/>
        <end position="265"/>
    </location>
</feature>
<dbReference type="GO" id="GO:0005886">
    <property type="term" value="C:plasma membrane"/>
    <property type="evidence" value="ECO:0007669"/>
    <property type="project" value="TreeGrafter"/>
</dbReference>
<dbReference type="InterPro" id="IPR042175">
    <property type="entry name" value="Cell/Rod_MreC_2"/>
</dbReference>
<dbReference type="InterPro" id="IPR042177">
    <property type="entry name" value="Cell/Rod_1"/>
</dbReference>
<sequence length="273" mass="30189">MKPLNLIALLLFLGGAVWAFTQSDRAVREVQELYFSAMAPFLKSGSKMETQARRFLDETRHSKELEVEVETLRGELGALRVKNSLYKDLEMDNAQLRHALDFKKATNFDVVAANVIRRHPTTWWQTVDIDAGEERGIGTQLAVLSNEGLVGKIDRIYKDQNRASVLLLTDEKCQVSARVDGSPEVGILSGQRGRFDGNPLLRLRFLSTDAALHKGQKVYTTGRGGIFQPNILLGTIDSVEKGALDSEALVRPSVNFADLSTVFVVLSADTDSP</sequence>
<dbReference type="Pfam" id="PF04085">
    <property type="entry name" value="MreC"/>
    <property type="match status" value="1"/>
</dbReference>
<dbReference type="GO" id="GO:0008360">
    <property type="term" value="P:regulation of cell shape"/>
    <property type="evidence" value="ECO:0007669"/>
    <property type="project" value="UniProtKB-KW"/>
</dbReference>
<dbReference type="EMBL" id="JAENIK010000012">
    <property type="protein sequence ID" value="MBK1817857.1"/>
    <property type="molecule type" value="Genomic_DNA"/>
</dbReference>
<evidence type="ECO:0000259" key="6">
    <source>
        <dbReference type="Pfam" id="PF04085"/>
    </source>
</evidence>
<protein>
    <recommendedName>
        <fullName evidence="2 5">Cell shape-determining protein MreC</fullName>
    </recommendedName>
    <alternativeName>
        <fullName evidence="4 5">Cell shape protein MreC</fullName>
    </alternativeName>
</protein>
<evidence type="ECO:0000256" key="1">
    <source>
        <dbReference type="ARBA" id="ARBA00009369"/>
    </source>
</evidence>
<dbReference type="PANTHER" id="PTHR34138">
    <property type="entry name" value="CELL SHAPE-DETERMINING PROTEIN MREC"/>
    <property type="match status" value="1"/>
</dbReference>
<accession>A0A934R6F9</accession>
<comment type="caution">
    <text evidence="7">The sequence shown here is derived from an EMBL/GenBank/DDBJ whole genome shotgun (WGS) entry which is preliminary data.</text>
</comment>
<keyword evidence="3 5" id="KW-0133">Cell shape</keyword>
<comment type="function">
    <text evidence="5">Involved in formation and maintenance of cell shape.</text>
</comment>
<evidence type="ECO:0000256" key="4">
    <source>
        <dbReference type="ARBA" id="ARBA00032089"/>
    </source>
</evidence>
<evidence type="ECO:0000256" key="3">
    <source>
        <dbReference type="ARBA" id="ARBA00022960"/>
    </source>
</evidence>
<dbReference type="PANTHER" id="PTHR34138:SF1">
    <property type="entry name" value="CELL SHAPE-DETERMINING PROTEIN MREC"/>
    <property type="match status" value="1"/>
</dbReference>
<dbReference type="Gene3D" id="2.40.10.350">
    <property type="entry name" value="Rod shape-determining protein MreC, domain 2"/>
    <property type="match status" value="1"/>
</dbReference>